<evidence type="ECO:0000256" key="3">
    <source>
        <dbReference type="ARBA" id="ARBA00023054"/>
    </source>
</evidence>
<comment type="similarity">
    <text evidence="2">Belongs to the membrane fusion protein (MFP) (TC 8.A.1) family.</text>
</comment>
<evidence type="ECO:0000313" key="9">
    <source>
        <dbReference type="EMBL" id="MDD0985509.1"/>
    </source>
</evidence>
<dbReference type="NCBIfam" id="TIGR01730">
    <property type="entry name" value="RND_mfp"/>
    <property type="match status" value="1"/>
</dbReference>
<protein>
    <submittedName>
        <fullName evidence="9">Efflux RND transporter periplasmic adaptor subunit</fullName>
    </submittedName>
</protein>
<dbReference type="InterPro" id="IPR058624">
    <property type="entry name" value="MdtA-like_HH"/>
</dbReference>
<name>A0ABT5NDM9_9PSED</name>
<dbReference type="SUPFAM" id="SSF111369">
    <property type="entry name" value="HlyD-like secretion proteins"/>
    <property type="match status" value="1"/>
</dbReference>
<dbReference type="Pfam" id="PF25876">
    <property type="entry name" value="HH_MFP_RND"/>
    <property type="match status" value="1"/>
</dbReference>
<evidence type="ECO:0000256" key="4">
    <source>
        <dbReference type="SAM" id="SignalP"/>
    </source>
</evidence>
<feature type="domain" description="Multidrug resistance protein MdtA-like alpha-helical hairpin" evidence="5">
    <location>
        <begin position="102"/>
        <end position="171"/>
    </location>
</feature>
<feature type="chain" id="PRO_5046271898" evidence="4">
    <location>
        <begin position="29"/>
        <end position="388"/>
    </location>
</feature>
<dbReference type="Gene3D" id="2.40.30.170">
    <property type="match status" value="1"/>
</dbReference>
<organism evidence="9 10">
    <name type="scientific">Pseudomonas shahriarae</name>
    <dbReference type="NCBI Taxonomy" id="2745512"/>
    <lineage>
        <taxon>Bacteria</taxon>
        <taxon>Pseudomonadati</taxon>
        <taxon>Pseudomonadota</taxon>
        <taxon>Gammaproteobacteria</taxon>
        <taxon>Pseudomonadales</taxon>
        <taxon>Pseudomonadaceae</taxon>
        <taxon>Pseudomonas</taxon>
    </lineage>
</organism>
<comment type="subcellular location">
    <subcellularLocation>
        <location evidence="1">Cell inner membrane</location>
        <topology evidence="1">Lipid-anchor</topology>
    </subcellularLocation>
</comment>
<dbReference type="Pfam" id="PF25954">
    <property type="entry name" value="Beta-barrel_RND_2"/>
    <property type="match status" value="1"/>
</dbReference>
<evidence type="ECO:0000256" key="2">
    <source>
        <dbReference type="ARBA" id="ARBA00009477"/>
    </source>
</evidence>
<evidence type="ECO:0000259" key="5">
    <source>
        <dbReference type="Pfam" id="PF25876"/>
    </source>
</evidence>
<keyword evidence="3" id="KW-0175">Coiled coil</keyword>
<dbReference type="Gene3D" id="2.40.420.20">
    <property type="match status" value="1"/>
</dbReference>
<proteinExistence type="inferred from homology"/>
<keyword evidence="4" id="KW-0732">Signal</keyword>
<dbReference type="InterPro" id="IPR058627">
    <property type="entry name" value="MdtA-like_C"/>
</dbReference>
<evidence type="ECO:0000259" key="7">
    <source>
        <dbReference type="Pfam" id="PF25954"/>
    </source>
</evidence>
<evidence type="ECO:0000259" key="6">
    <source>
        <dbReference type="Pfam" id="PF25917"/>
    </source>
</evidence>
<reference evidence="9" key="1">
    <citation type="submission" date="2022-05" db="EMBL/GenBank/DDBJ databases">
        <title>Novel Pseudomonas spp. Isolated from a Rainbow Trout Aquaculture Facility.</title>
        <authorList>
            <person name="Testerman T."/>
            <person name="Graf J."/>
        </authorList>
    </citation>
    <scope>NUCLEOTIDE SEQUENCE</scope>
    <source>
        <strain evidence="9">ID1050</strain>
    </source>
</reference>
<keyword evidence="10" id="KW-1185">Reference proteome</keyword>
<dbReference type="Proteomes" id="UP001148189">
    <property type="component" value="Unassembled WGS sequence"/>
</dbReference>
<gene>
    <name evidence="9" type="ORF">M5G21_11095</name>
</gene>
<dbReference type="InterPro" id="IPR006143">
    <property type="entry name" value="RND_pump_MFP"/>
</dbReference>
<dbReference type="Gene3D" id="1.10.287.470">
    <property type="entry name" value="Helix hairpin bin"/>
    <property type="match status" value="1"/>
</dbReference>
<dbReference type="Pfam" id="PF25917">
    <property type="entry name" value="BSH_RND"/>
    <property type="match status" value="1"/>
</dbReference>
<dbReference type="EMBL" id="JAMDHD010000018">
    <property type="protein sequence ID" value="MDD0985509.1"/>
    <property type="molecule type" value="Genomic_DNA"/>
</dbReference>
<feature type="domain" description="Multidrug resistance protein MdtA-like C-terminal permuted SH3" evidence="8">
    <location>
        <begin position="312"/>
        <end position="359"/>
    </location>
</feature>
<feature type="domain" description="CusB-like beta-barrel" evidence="7">
    <location>
        <begin position="228"/>
        <end position="295"/>
    </location>
</feature>
<feature type="domain" description="Multidrug resistance protein MdtA-like barrel-sandwich hybrid" evidence="6">
    <location>
        <begin position="61"/>
        <end position="197"/>
    </location>
</feature>
<dbReference type="Pfam" id="PF25967">
    <property type="entry name" value="RND-MFP_C"/>
    <property type="match status" value="1"/>
</dbReference>
<dbReference type="InterPro" id="IPR058625">
    <property type="entry name" value="MdtA-like_BSH"/>
</dbReference>
<evidence type="ECO:0000313" key="10">
    <source>
        <dbReference type="Proteomes" id="UP001148189"/>
    </source>
</evidence>
<comment type="caution">
    <text evidence="9">The sequence shown here is derived from an EMBL/GenBank/DDBJ whole genome shotgun (WGS) entry which is preliminary data.</text>
</comment>
<sequence length="388" mass="40982">MYGKRITLVAVAIAVVFTLGGCKESAPAADAAKPPGVPVAEVVAQPVTPFVEYTGSLTAIEQVELRPRVSGYLQSVSVPEGQSVAKGSLLFMIDPREFQAALNAAKGRLHEAEANALLAQAEHGRAEQLFAKKVVARDRLDSAIASLNAGRAQVDAAKAALDAAQLDLSYTRVTAPISGRVDRALVTEGNYVTRGVTPLTTIVSIDPLHVYFDVDERTYLRSLAATREVAASKGEKAAKVMVAMLNDASYARAGRVDFLANAADRKTGTVRARAVVDNPDGRLTPGLFAKVKLDTGAPQPRVLVADHSIGTDQGRRYVLVVGADDKTEYRPVELGPMANGLRVIEQGLQPGERIVVKGLVRPGMQVTPLAARIDGAPLDAPLVLGGVQ</sequence>
<dbReference type="InterPro" id="IPR058792">
    <property type="entry name" value="Beta-barrel_RND_2"/>
</dbReference>
<dbReference type="RefSeq" id="WP_273866920.1">
    <property type="nucleotide sequence ID" value="NZ_JAMDHD010000018.1"/>
</dbReference>
<accession>A0ABT5NDM9</accession>
<evidence type="ECO:0000259" key="8">
    <source>
        <dbReference type="Pfam" id="PF25967"/>
    </source>
</evidence>
<dbReference type="PANTHER" id="PTHR30158:SF10">
    <property type="entry name" value="CATION EFFLUX PUMP"/>
    <property type="match status" value="1"/>
</dbReference>
<dbReference type="Gene3D" id="2.40.50.100">
    <property type="match status" value="1"/>
</dbReference>
<dbReference type="PROSITE" id="PS51257">
    <property type="entry name" value="PROKAR_LIPOPROTEIN"/>
    <property type="match status" value="1"/>
</dbReference>
<feature type="signal peptide" evidence="4">
    <location>
        <begin position="1"/>
        <end position="28"/>
    </location>
</feature>
<dbReference type="PANTHER" id="PTHR30158">
    <property type="entry name" value="ACRA/E-RELATED COMPONENT OF DRUG EFFLUX TRANSPORTER"/>
    <property type="match status" value="1"/>
</dbReference>
<evidence type="ECO:0000256" key="1">
    <source>
        <dbReference type="ARBA" id="ARBA00004519"/>
    </source>
</evidence>